<gene>
    <name evidence="2" type="ORF">Scep_006284</name>
</gene>
<comment type="caution">
    <text evidence="2">The sequence shown here is derived from an EMBL/GenBank/DDBJ whole genome shotgun (WGS) entry which is preliminary data.</text>
</comment>
<sequence length="163" mass="16531">MAERVARSTGSRADGGRRDSGEGRRGARGRAAAAAAARRGGALTTATVGGSTGEGLASLQHDEAMADAAPAGGRTVGSSGGPAARTAARGAATCHRGDQRKGDRERATAAAARRPELRRGWLDGGAAPAAALEWRGATTTLFAERKTKRDPLLDMKAQKGNLS</sequence>
<proteinExistence type="predicted"/>
<feature type="compositionally biased region" description="Basic and acidic residues" evidence="1">
    <location>
        <begin position="14"/>
        <end position="25"/>
    </location>
</feature>
<evidence type="ECO:0000313" key="2">
    <source>
        <dbReference type="EMBL" id="KAK9147527.1"/>
    </source>
</evidence>
<keyword evidence="3" id="KW-1185">Reference proteome</keyword>
<feature type="region of interest" description="Disordered" evidence="1">
    <location>
        <begin position="1"/>
        <end position="55"/>
    </location>
</feature>
<name>A0AAP0KA79_9MAGN</name>
<organism evidence="2 3">
    <name type="scientific">Stephania cephalantha</name>
    <dbReference type="NCBI Taxonomy" id="152367"/>
    <lineage>
        <taxon>Eukaryota</taxon>
        <taxon>Viridiplantae</taxon>
        <taxon>Streptophyta</taxon>
        <taxon>Embryophyta</taxon>
        <taxon>Tracheophyta</taxon>
        <taxon>Spermatophyta</taxon>
        <taxon>Magnoliopsida</taxon>
        <taxon>Ranunculales</taxon>
        <taxon>Menispermaceae</taxon>
        <taxon>Menispermoideae</taxon>
        <taxon>Cissampelideae</taxon>
        <taxon>Stephania</taxon>
    </lineage>
</organism>
<feature type="region of interest" description="Disordered" evidence="1">
    <location>
        <begin position="67"/>
        <end position="116"/>
    </location>
</feature>
<feature type="compositionally biased region" description="Basic and acidic residues" evidence="1">
    <location>
        <begin position="143"/>
        <end position="157"/>
    </location>
</feature>
<dbReference type="Proteomes" id="UP001419268">
    <property type="component" value="Unassembled WGS sequence"/>
</dbReference>
<feature type="compositionally biased region" description="Low complexity" evidence="1">
    <location>
        <begin position="29"/>
        <end position="49"/>
    </location>
</feature>
<dbReference type="EMBL" id="JBBNAG010000003">
    <property type="protein sequence ID" value="KAK9147527.1"/>
    <property type="molecule type" value="Genomic_DNA"/>
</dbReference>
<dbReference type="AlphaFoldDB" id="A0AAP0KA79"/>
<evidence type="ECO:0000313" key="3">
    <source>
        <dbReference type="Proteomes" id="UP001419268"/>
    </source>
</evidence>
<accession>A0AAP0KA79</accession>
<feature type="region of interest" description="Disordered" evidence="1">
    <location>
        <begin position="143"/>
        <end position="163"/>
    </location>
</feature>
<feature type="compositionally biased region" description="Low complexity" evidence="1">
    <location>
        <begin position="81"/>
        <end position="93"/>
    </location>
</feature>
<feature type="compositionally biased region" description="Basic and acidic residues" evidence="1">
    <location>
        <begin position="95"/>
        <end position="116"/>
    </location>
</feature>
<reference evidence="2 3" key="1">
    <citation type="submission" date="2024-01" db="EMBL/GenBank/DDBJ databases">
        <title>Genome assemblies of Stephania.</title>
        <authorList>
            <person name="Yang L."/>
        </authorList>
    </citation>
    <scope>NUCLEOTIDE SEQUENCE [LARGE SCALE GENOMIC DNA]</scope>
    <source>
        <strain evidence="2">JXDWG</strain>
        <tissue evidence="2">Leaf</tissue>
    </source>
</reference>
<evidence type="ECO:0000256" key="1">
    <source>
        <dbReference type="SAM" id="MobiDB-lite"/>
    </source>
</evidence>
<protein>
    <submittedName>
        <fullName evidence="2">Uncharacterized protein</fullName>
    </submittedName>
</protein>